<keyword evidence="2" id="KW-1133">Transmembrane helix</keyword>
<gene>
    <name evidence="3" type="ORF">FB45DRAFT_301962</name>
</gene>
<feature type="region of interest" description="Disordered" evidence="1">
    <location>
        <begin position="116"/>
        <end position="175"/>
    </location>
</feature>
<dbReference type="AlphaFoldDB" id="A0AAD7B812"/>
<keyword evidence="4" id="KW-1185">Reference proteome</keyword>
<dbReference type="EMBL" id="JARKIF010000030">
    <property type="protein sequence ID" value="KAJ7612616.1"/>
    <property type="molecule type" value="Genomic_DNA"/>
</dbReference>
<comment type="caution">
    <text evidence="3">The sequence shown here is derived from an EMBL/GenBank/DDBJ whole genome shotgun (WGS) entry which is preliminary data.</text>
</comment>
<evidence type="ECO:0000256" key="2">
    <source>
        <dbReference type="SAM" id="Phobius"/>
    </source>
</evidence>
<name>A0AAD7B812_9AGAR</name>
<feature type="transmembrane region" description="Helical" evidence="2">
    <location>
        <begin position="75"/>
        <end position="98"/>
    </location>
</feature>
<evidence type="ECO:0000313" key="3">
    <source>
        <dbReference type="EMBL" id="KAJ7612616.1"/>
    </source>
</evidence>
<sequence>MAVPRLLDTLPSPSPMPHTRQAHQTCITDVELTLRTTPDGCSSPSEDGFIIFHATRNAEILVDTGATNENDARRIALPVALGLGICLVIALGIAVVYVRRQRAEALVGADEELLPRREEGGPVGESDASLEVEKEVERVERVDADAQVRPPASTTQPQADAQSVELVVRTSTGHG</sequence>
<evidence type="ECO:0000313" key="4">
    <source>
        <dbReference type="Proteomes" id="UP001221142"/>
    </source>
</evidence>
<protein>
    <submittedName>
        <fullName evidence="3">Uncharacterized protein</fullName>
    </submittedName>
</protein>
<reference evidence="3" key="1">
    <citation type="submission" date="2023-03" db="EMBL/GenBank/DDBJ databases">
        <title>Massive genome expansion in bonnet fungi (Mycena s.s.) driven by repeated elements and novel gene families across ecological guilds.</title>
        <authorList>
            <consortium name="Lawrence Berkeley National Laboratory"/>
            <person name="Harder C.B."/>
            <person name="Miyauchi S."/>
            <person name="Viragh M."/>
            <person name="Kuo A."/>
            <person name="Thoen E."/>
            <person name="Andreopoulos B."/>
            <person name="Lu D."/>
            <person name="Skrede I."/>
            <person name="Drula E."/>
            <person name="Henrissat B."/>
            <person name="Morin E."/>
            <person name="Kohler A."/>
            <person name="Barry K."/>
            <person name="LaButti K."/>
            <person name="Morin E."/>
            <person name="Salamov A."/>
            <person name="Lipzen A."/>
            <person name="Mereny Z."/>
            <person name="Hegedus B."/>
            <person name="Baldrian P."/>
            <person name="Stursova M."/>
            <person name="Weitz H."/>
            <person name="Taylor A."/>
            <person name="Grigoriev I.V."/>
            <person name="Nagy L.G."/>
            <person name="Martin F."/>
            <person name="Kauserud H."/>
        </authorList>
    </citation>
    <scope>NUCLEOTIDE SEQUENCE</scope>
    <source>
        <strain evidence="3">9284</strain>
    </source>
</reference>
<feature type="region of interest" description="Disordered" evidence="1">
    <location>
        <begin position="1"/>
        <end position="20"/>
    </location>
</feature>
<dbReference type="Proteomes" id="UP001221142">
    <property type="component" value="Unassembled WGS sequence"/>
</dbReference>
<proteinExistence type="predicted"/>
<feature type="compositionally biased region" description="Basic and acidic residues" evidence="1">
    <location>
        <begin position="131"/>
        <end position="146"/>
    </location>
</feature>
<keyword evidence="2" id="KW-0812">Transmembrane</keyword>
<keyword evidence="2" id="KW-0472">Membrane</keyword>
<accession>A0AAD7B812</accession>
<feature type="compositionally biased region" description="Polar residues" evidence="1">
    <location>
        <begin position="152"/>
        <end position="161"/>
    </location>
</feature>
<organism evidence="3 4">
    <name type="scientific">Roridomyces roridus</name>
    <dbReference type="NCBI Taxonomy" id="1738132"/>
    <lineage>
        <taxon>Eukaryota</taxon>
        <taxon>Fungi</taxon>
        <taxon>Dikarya</taxon>
        <taxon>Basidiomycota</taxon>
        <taxon>Agaricomycotina</taxon>
        <taxon>Agaricomycetes</taxon>
        <taxon>Agaricomycetidae</taxon>
        <taxon>Agaricales</taxon>
        <taxon>Marasmiineae</taxon>
        <taxon>Mycenaceae</taxon>
        <taxon>Roridomyces</taxon>
    </lineage>
</organism>
<evidence type="ECO:0000256" key="1">
    <source>
        <dbReference type="SAM" id="MobiDB-lite"/>
    </source>
</evidence>